<organism evidence="2 3">
    <name type="scientific">Colocasia esculenta</name>
    <name type="common">Wild taro</name>
    <name type="synonym">Arum esculentum</name>
    <dbReference type="NCBI Taxonomy" id="4460"/>
    <lineage>
        <taxon>Eukaryota</taxon>
        <taxon>Viridiplantae</taxon>
        <taxon>Streptophyta</taxon>
        <taxon>Embryophyta</taxon>
        <taxon>Tracheophyta</taxon>
        <taxon>Spermatophyta</taxon>
        <taxon>Magnoliopsida</taxon>
        <taxon>Liliopsida</taxon>
        <taxon>Araceae</taxon>
        <taxon>Aroideae</taxon>
        <taxon>Colocasieae</taxon>
        <taxon>Colocasia</taxon>
    </lineage>
</organism>
<feature type="region of interest" description="Disordered" evidence="1">
    <location>
        <begin position="1"/>
        <end position="128"/>
    </location>
</feature>
<protein>
    <submittedName>
        <fullName evidence="2">Uncharacterized protein</fullName>
    </submittedName>
</protein>
<gene>
    <name evidence="2" type="ORF">Taro_003173</name>
</gene>
<name>A0A843TIL6_COLES</name>
<comment type="caution">
    <text evidence="2">The sequence shown here is derived from an EMBL/GenBank/DDBJ whole genome shotgun (WGS) entry which is preliminary data.</text>
</comment>
<sequence length="249" mass="26612">MAPKTPATRRSQRLEILGGMSEGGSQGEGSAPKTKSPPKEEAAAAAGEGVKENGSGRKKRVAEGKGTSPPVEETKVEDEVVVENEDEVEEEEVEEEPKALTKKVAGKSRGLAKPTKGAKGGRGADDEEDGICQFVGGVVLTRGGEAEMASSLVIFENWELPAGLEKHGLDMEEAFGISNRRRSPLVLKPTVAGKLKLHHGALTLWPDEGGGVRNPSSPHRDITRSHLLWAETQVMVSLVRLRSVRGRRS</sequence>
<evidence type="ECO:0000313" key="3">
    <source>
        <dbReference type="Proteomes" id="UP000652761"/>
    </source>
</evidence>
<reference evidence="2" key="1">
    <citation type="submission" date="2017-07" db="EMBL/GenBank/DDBJ databases">
        <title>Taro Niue Genome Assembly and Annotation.</title>
        <authorList>
            <person name="Atibalentja N."/>
            <person name="Keating K."/>
            <person name="Fields C.J."/>
        </authorList>
    </citation>
    <scope>NUCLEOTIDE SEQUENCE</scope>
    <source>
        <strain evidence="2">Niue_2</strain>
        <tissue evidence="2">Leaf</tissue>
    </source>
</reference>
<dbReference type="EMBL" id="NMUH01000080">
    <property type="protein sequence ID" value="MQL70865.1"/>
    <property type="molecule type" value="Genomic_DNA"/>
</dbReference>
<evidence type="ECO:0000256" key="1">
    <source>
        <dbReference type="SAM" id="MobiDB-lite"/>
    </source>
</evidence>
<dbReference type="AlphaFoldDB" id="A0A843TIL6"/>
<dbReference type="Proteomes" id="UP000652761">
    <property type="component" value="Unassembled WGS sequence"/>
</dbReference>
<proteinExistence type="predicted"/>
<feature type="compositionally biased region" description="Acidic residues" evidence="1">
    <location>
        <begin position="79"/>
        <end position="95"/>
    </location>
</feature>
<keyword evidence="3" id="KW-1185">Reference proteome</keyword>
<evidence type="ECO:0000313" key="2">
    <source>
        <dbReference type="EMBL" id="MQL70865.1"/>
    </source>
</evidence>
<accession>A0A843TIL6</accession>